<evidence type="ECO:0000313" key="3">
    <source>
        <dbReference type="EMBL" id="KJH53398.1"/>
    </source>
</evidence>
<reference evidence="3 4" key="1">
    <citation type="submission" date="2013-11" db="EMBL/GenBank/DDBJ databases">
        <title>Draft genome of the bovine lungworm Dictyocaulus viviparus.</title>
        <authorList>
            <person name="Mitreva M."/>
        </authorList>
    </citation>
    <scope>NUCLEOTIDE SEQUENCE [LARGE SCALE GENOMIC DNA]</scope>
    <source>
        <strain evidence="3 4">HannoverDv2000</strain>
    </source>
</reference>
<feature type="region of interest" description="Disordered" evidence="1">
    <location>
        <begin position="40"/>
        <end position="64"/>
    </location>
</feature>
<evidence type="ECO:0000313" key="4">
    <source>
        <dbReference type="Proteomes" id="UP000053766"/>
    </source>
</evidence>
<organism evidence="3 4">
    <name type="scientific">Dictyocaulus viviparus</name>
    <name type="common">Bovine lungworm</name>
    <dbReference type="NCBI Taxonomy" id="29172"/>
    <lineage>
        <taxon>Eukaryota</taxon>
        <taxon>Metazoa</taxon>
        <taxon>Ecdysozoa</taxon>
        <taxon>Nematoda</taxon>
        <taxon>Chromadorea</taxon>
        <taxon>Rhabditida</taxon>
        <taxon>Rhabditina</taxon>
        <taxon>Rhabditomorpha</taxon>
        <taxon>Strongyloidea</taxon>
        <taxon>Metastrongylidae</taxon>
        <taxon>Dictyocaulus</taxon>
    </lineage>
</organism>
<dbReference type="AlphaFoldDB" id="A0A0D8Y984"/>
<protein>
    <submittedName>
        <fullName evidence="3">Uncharacterized protein</fullName>
    </submittedName>
</protein>
<feature type="compositionally biased region" description="Basic and acidic residues" evidence="1">
    <location>
        <begin position="40"/>
        <end position="49"/>
    </location>
</feature>
<accession>A0A0D8Y984</accession>
<name>A0A0D8Y984_DICVI</name>
<evidence type="ECO:0000256" key="2">
    <source>
        <dbReference type="SAM" id="Phobius"/>
    </source>
</evidence>
<dbReference type="OrthoDB" id="5864219at2759"/>
<evidence type="ECO:0000256" key="1">
    <source>
        <dbReference type="SAM" id="MobiDB-lite"/>
    </source>
</evidence>
<dbReference type="Proteomes" id="UP000053766">
    <property type="component" value="Unassembled WGS sequence"/>
</dbReference>
<keyword evidence="2" id="KW-0812">Transmembrane</keyword>
<feature type="transmembrane region" description="Helical" evidence="2">
    <location>
        <begin position="12"/>
        <end position="34"/>
    </location>
</feature>
<sequence>MVNQVVFFVERQAIKMDIILLMCLLYALFIVNFLSKCCKKGSERSEKDRNKRKRRRRREKDGIAIKDDPLNTTHYLLQPKKPVNEPGMSTAHDAEDAHENHFTCHDYTPAIFNDLQQLFDLLKRP</sequence>
<gene>
    <name evidence="3" type="ORF">DICVIV_00336</name>
</gene>
<reference evidence="4" key="2">
    <citation type="journal article" date="2016" name="Sci. Rep.">
        <title>Dictyocaulus viviparus genome, variome and transcriptome elucidate lungworm biology and support future intervention.</title>
        <authorList>
            <person name="McNulty S.N."/>
            <person name="Strube C."/>
            <person name="Rosa B.A."/>
            <person name="Martin J.C."/>
            <person name="Tyagi R."/>
            <person name="Choi Y.J."/>
            <person name="Wang Q."/>
            <person name="Hallsworth Pepin K."/>
            <person name="Zhang X."/>
            <person name="Ozersky P."/>
            <person name="Wilson R.K."/>
            <person name="Sternberg P.W."/>
            <person name="Gasser R.B."/>
            <person name="Mitreva M."/>
        </authorList>
    </citation>
    <scope>NUCLEOTIDE SEQUENCE [LARGE SCALE GENOMIC DNA]</scope>
    <source>
        <strain evidence="4">HannoverDv2000</strain>
    </source>
</reference>
<keyword evidence="4" id="KW-1185">Reference proteome</keyword>
<keyword evidence="2" id="KW-0472">Membrane</keyword>
<dbReference type="EMBL" id="KN716152">
    <property type="protein sequence ID" value="KJH53398.1"/>
    <property type="molecule type" value="Genomic_DNA"/>
</dbReference>
<proteinExistence type="predicted"/>
<keyword evidence="2" id="KW-1133">Transmembrane helix</keyword>